<feature type="region of interest" description="Disordered" evidence="1">
    <location>
        <begin position="174"/>
        <end position="197"/>
    </location>
</feature>
<dbReference type="EMBL" id="CP047218">
    <property type="protein sequence ID" value="QHD68212.1"/>
    <property type="molecule type" value="Genomic_DNA"/>
</dbReference>
<sequence length="197" mass="21567">MIAEISAGLNSLKAAKDILQALNGIQSAVAVNEVKFNLQSLLLNAQQGLFAAQEAEATAAKRIADLEQQIVRLKDWSAEKGRYQLRDVGRGSFAYVVKPGMEQGEPPHWLCTNCFDHGRKSFMQSKGNGVGNRTVAERGLDKTYACDSCKGSFQVGWSNNPERDRERMIAAAEEAALNEERMRDSTAGDSPSDNRST</sequence>
<accession>A0A6P1GJJ6</accession>
<dbReference type="RefSeq" id="WP_159366914.1">
    <property type="nucleotide sequence ID" value="NZ_CP047218.1"/>
</dbReference>
<dbReference type="Proteomes" id="UP000464086">
    <property type="component" value="Chromosome"/>
</dbReference>
<organism evidence="2 3">
    <name type="scientific">Sphingobium yanoikuyae</name>
    <name type="common">Sphingomonas yanoikuyae</name>
    <dbReference type="NCBI Taxonomy" id="13690"/>
    <lineage>
        <taxon>Bacteria</taxon>
        <taxon>Pseudomonadati</taxon>
        <taxon>Pseudomonadota</taxon>
        <taxon>Alphaproteobacteria</taxon>
        <taxon>Sphingomonadales</taxon>
        <taxon>Sphingomonadaceae</taxon>
        <taxon>Sphingobium</taxon>
    </lineage>
</organism>
<gene>
    <name evidence="2" type="ORF">GS397_14940</name>
</gene>
<evidence type="ECO:0000256" key="1">
    <source>
        <dbReference type="SAM" id="MobiDB-lite"/>
    </source>
</evidence>
<dbReference type="AlphaFoldDB" id="A0A6P1GJJ6"/>
<evidence type="ECO:0000313" key="3">
    <source>
        <dbReference type="Proteomes" id="UP000464086"/>
    </source>
</evidence>
<proteinExistence type="predicted"/>
<name>A0A6P1GJJ6_SPHYA</name>
<reference evidence="2 3" key="1">
    <citation type="submission" date="2019-12" db="EMBL/GenBank/DDBJ databases">
        <title>Functional and genomic insights into the Sphingobium yanoikuyae YC-JY1, a bacterium efficiently degrading bisphenol A.</title>
        <authorList>
            <person name="Jia Y."/>
            <person name="Li X."/>
            <person name="Wang J."/>
            <person name="Eltoukhy A."/>
            <person name="Lamraoui I."/>
            <person name="Yan Y."/>
        </authorList>
    </citation>
    <scope>NUCLEOTIDE SEQUENCE [LARGE SCALE GENOMIC DNA]</scope>
    <source>
        <strain evidence="2 3">YC-JY1</strain>
    </source>
</reference>
<feature type="compositionally biased region" description="Polar residues" evidence="1">
    <location>
        <begin position="187"/>
        <end position="197"/>
    </location>
</feature>
<evidence type="ECO:0000313" key="2">
    <source>
        <dbReference type="EMBL" id="QHD68212.1"/>
    </source>
</evidence>
<protein>
    <submittedName>
        <fullName evidence="2">Uncharacterized protein</fullName>
    </submittedName>
</protein>